<dbReference type="Gene3D" id="3.30.470.30">
    <property type="entry name" value="DNA ligase/mRNA capping enzyme"/>
    <property type="match status" value="1"/>
</dbReference>
<gene>
    <name evidence="2" type="ORF">SCAR479_10220</name>
</gene>
<evidence type="ECO:0000313" key="3">
    <source>
        <dbReference type="Proteomes" id="UP001465668"/>
    </source>
</evidence>
<dbReference type="GO" id="GO:0016874">
    <property type="term" value="F:ligase activity"/>
    <property type="evidence" value="ECO:0007669"/>
    <property type="project" value="UniProtKB-KW"/>
</dbReference>
<dbReference type="Pfam" id="PF21189">
    <property type="entry name" value="PHA02142"/>
    <property type="match status" value="1"/>
</dbReference>
<evidence type="ECO:0000313" key="2">
    <source>
        <dbReference type="EMBL" id="KAK9773098.1"/>
    </source>
</evidence>
<name>A0ABR2XH36_9PEZI</name>
<comment type="caution">
    <text evidence="2">The sequence shown here is derived from an EMBL/GenBank/DDBJ whole genome shotgun (WGS) entry which is preliminary data.</text>
</comment>
<feature type="domain" description="RNA ligase" evidence="1">
    <location>
        <begin position="199"/>
        <end position="378"/>
    </location>
</feature>
<organism evidence="2 3">
    <name type="scientific">Seiridium cardinale</name>
    <dbReference type="NCBI Taxonomy" id="138064"/>
    <lineage>
        <taxon>Eukaryota</taxon>
        <taxon>Fungi</taxon>
        <taxon>Dikarya</taxon>
        <taxon>Ascomycota</taxon>
        <taxon>Pezizomycotina</taxon>
        <taxon>Sordariomycetes</taxon>
        <taxon>Xylariomycetidae</taxon>
        <taxon>Amphisphaeriales</taxon>
        <taxon>Sporocadaceae</taxon>
        <taxon>Seiridium</taxon>
    </lineage>
</organism>
<dbReference type="Pfam" id="PF09414">
    <property type="entry name" value="RNA_ligase"/>
    <property type="match status" value="1"/>
</dbReference>
<sequence>MDSSIKGRLVSSQNPPKRKLVTLRRISQLKPIKRSRWEVATVGGWNVVVAKSQHNIGEIVVYFEIDSFLPASNDRFWEYAISNASQQYEGQRGYVVRTIMRCDHISQGLIFPLNTFPEINVDKREELERNTNESPALVERAMMDLDYAELLGVIKFEQNSEDEDDDDARIHGPSPIFFPQPGCDRAQNVVNLFQHYADKEFLVMEKLDGIPVTLYIVDTKSQWYNALPQDREGKLSQRPRYGLCGRSQGIIEKLPRIAAQCASAGRKRGQGNFAVQGEFCGEHILGNSMGFDSGQHHFYAFAIFDIDNQVWLPPQRTVEVCKNLAIDHAPVITRSKLGDFAKDVGELLHKAEGKGVRGNNREGLVLKALDNSFAFKVIANNWLLEYGHHKIKPDQW</sequence>
<keyword evidence="3" id="KW-1185">Reference proteome</keyword>
<dbReference type="Proteomes" id="UP001465668">
    <property type="component" value="Unassembled WGS sequence"/>
</dbReference>
<dbReference type="EMBL" id="JARVKM010000054">
    <property type="protein sequence ID" value="KAK9773098.1"/>
    <property type="molecule type" value="Genomic_DNA"/>
</dbReference>
<evidence type="ECO:0000259" key="1">
    <source>
        <dbReference type="Pfam" id="PF09414"/>
    </source>
</evidence>
<keyword evidence="2" id="KW-0436">Ligase</keyword>
<dbReference type="SUPFAM" id="SSF56091">
    <property type="entry name" value="DNA ligase/mRNA capping enzyme, catalytic domain"/>
    <property type="match status" value="1"/>
</dbReference>
<reference evidence="2 3" key="1">
    <citation type="submission" date="2024-02" db="EMBL/GenBank/DDBJ databases">
        <title>First draft genome assembly of two strains of Seiridium cardinale.</title>
        <authorList>
            <person name="Emiliani G."/>
            <person name="Scali E."/>
        </authorList>
    </citation>
    <scope>NUCLEOTIDE SEQUENCE [LARGE SCALE GENOMIC DNA]</scope>
    <source>
        <strain evidence="2 3">BM-138-000479</strain>
    </source>
</reference>
<accession>A0ABR2XH36</accession>
<dbReference type="InterPro" id="IPR021122">
    <property type="entry name" value="RNA_ligase_dom_REL/Rnl2"/>
</dbReference>
<protein>
    <submittedName>
        <fullName evidence="2">RNA ligase-domain-containing protein</fullName>
    </submittedName>
</protein>
<proteinExistence type="predicted"/>